<gene>
    <name evidence="2" type="ORF">EDD28_2915</name>
</gene>
<proteinExistence type="predicted"/>
<dbReference type="EMBL" id="RKHQ01000002">
    <property type="protein sequence ID" value="ROR93499.1"/>
    <property type="molecule type" value="Genomic_DNA"/>
</dbReference>
<evidence type="ECO:0000313" key="2">
    <source>
        <dbReference type="EMBL" id="ROR93499.1"/>
    </source>
</evidence>
<organism evidence="2 3">
    <name type="scientific">Salana multivorans</name>
    <dbReference type="NCBI Taxonomy" id="120377"/>
    <lineage>
        <taxon>Bacteria</taxon>
        <taxon>Bacillati</taxon>
        <taxon>Actinomycetota</taxon>
        <taxon>Actinomycetes</taxon>
        <taxon>Micrococcales</taxon>
        <taxon>Beutenbergiaceae</taxon>
        <taxon>Salana</taxon>
    </lineage>
</organism>
<dbReference type="InterPro" id="IPR025409">
    <property type="entry name" value="DUF4303"/>
</dbReference>
<protein>
    <submittedName>
        <fullName evidence="2">Uncharacterized protein DUF4303</fullName>
    </submittedName>
</protein>
<dbReference type="InterPro" id="IPR037883">
    <property type="entry name" value="Knr4/Smi1-like_sf"/>
</dbReference>
<sequence length="421" mass="44021">MTGGPGEPGGAAGTDHVVVLLRERPPAAVLMRLHRLLRLGVTDVVRRVAEGAPLLDRGLFLNDRLPLAALLRDVLATVEPFAHELHVLSPGETPSPVSRTTADALEAMLATDLDAGAAVRPVPDARLAALVADATRAALAELPADVRAAPCAVALVTTGEGLRPYLSVTLDDDGRWDVGAGPYAVVGDAHLAAVADAWDARGHLMELDAAAADAELTTRLATMEQALRLLDVQGAFGAGDARRRTLLLVATMPPEATDAGFARRLNPAGRLLDRWLVEASECPALRPAAPSSRPSAGANAPGTTDFPAPVPALAELWRTCPGGLLLDDGTTVYGPDDLAERNETFEVAEYAPGWVLVGDDSGGSGYLMRRPGPRDDPAEGRAAAEVFRLGLGALTEDVATAGEFVTDDLVGWLAARQQDER</sequence>
<keyword evidence="3" id="KW-1185">Reference proteome</keyword>
<feature type="region of interest" description="Disordered" evidence="1">
    <location>
        <begin position="286"/>
        <end position="305"/>
    </location>
</feature>
<feature type="compositionally biased region" description="Low complexity" evidence="1">
    <location>
        <begin position="286"/>
        <end position="302"/>
    </location>
</feature>
<dbReference type="OrthoDB" id="4297007at2"/>
<comment type="caution">
    <text evidence="2">The sequence shown here is derived from an EMBL/GenBank/DDBJ whole genome shotgun (WGS) entry which is preliminary data.</text>
</comment>
<dbReference type="Proteomes" id="UP000275356">
    <property type="component" value="Unassembled WGS sequence"/>
</dbReference>
<reference evidence="2 3" key="1">
    <citation type="submission" date="2018-11" db="EMBL/GenBank/DDBJ databases">
        <title>Sequencing the genomes of 1000 actinobacteria strains.</title>
        <authorList>
            <person name="Klenk H.-P."/>
        </authorList>
    </citation>
    <scope>NUCLEOTIDE SEQUENCE [LARGE SCALE GENOMIC DNA]</scope>
    <source>
        <strain evidence="2 3">DSM 13521</strain>
    </source>
</reference>
<dbReference type="RefSeq" id="WP_123740452.1">
    <property type="nucleotide sequence ID" value="NZ_RKHQ01000002.1"/>
</dbReference>
<evidence type="ECO:0000313" key="3">
    <source>
        <dbReference type="Proteomes" id="UP000275356"/>
    </source>
</evidence>
<dbReference type="Gene3D" id="3.40.1580.10">
    <property type="entry name" value="SMI1/KNR4-like"/>
    <property type="match status" value="1"/>
</dbReference>
<evidence type="ECO:0000256" key="1">
    <source>
        <dbReference type="SAM" id="MobiDB-lite"/>
    </source>
</evidence>
<name>A0A3N2D144_9MICO</name>
<accession>A0A3N2D144</accession>
<dbReference type="AlphaFoldDB" id="A0A3N2D144"/>
<dbReference type="Pfam" id="PF14136">
    <property type="entry name" value="DUF4303"/>
    <property type="match status" value="1"/>
</dbReference>